<dbReference type="AlphaFoldDB" id="A0AA44ENU7"/>
<sequence>MEHFSIKTDSDVVKDEGKNRFSRDTDVLALGSGKVIPGTVLGQVTASGKFKPLAPAASDGTQTAAAFILQYADATSADQSVVNLKRRAQVVLQALVWPEGITDTQKSAAIAQLKALGIVPRMGV</sequence>
<accession>A0AA44ENU7</accession>
<dbReference type="Gene3D" id="2.40.300.10">
    <property type="entry name" value="Head decoration protein D"/>
    <property type="match status" value="1"/>
</dbReference>
<comment type="caution">
    <text evidence="1">The sequence shown here is derived from an EMBL/GenBank/DDBJ whole genome shotgun (WGS) entry which is preliminary data.</text>
</comment>
<evidence type="ECO:0000313" key="1">
    <source>
        <dbReference type="EMBL" id="NRF21567.1"/>
    </source>
</evidence>
<name>A0AA44ENU7_9HYPH</name>
<keyword evidence="2" id="KW-1185">Reference proteome</keyword>
<proteinExistence type="predicted"/>
<dbReference type="RefSeq" id="WP_172874052.1">
    <property type="nucleotide sequence ID" value="NZ_JABRWL010000006.1"/>
</dbReference>
<gene>
    <name evidence="1" type="ORF">FOB26_21140</name>
</gene>
<dbReference type="Proteomes" id="UP001155820">
    <property type="component" value="Unassembled WGS sequence"/>
</dbReference>
<evidence type="ECO:0000313" key="2">
    <source>
        <dbReference type="Proteomes" id="UP001155820"/>
    </source>
</evidence>
<reference evidence="1" key="1">
    <citation type="submission" date="2019-07" db="EMBL/GenBank/DDBJ databases">
        <title>FDA dAtabase for Regulatory Grade micrObial Sequences (FDA-ARGOS): Supporting development and validation of Infectious Disease Dx tests.</title>
        <authorList>
            <person name="Bachman M."/>
            <person name="Young C."/>
            <person name="Tallon L."/>
            <person name="Sadzewicz L."/>
            <person name="Vavikolanu K."/>
            <person name="Mehta A."/>
            <person name="Aluvathingal J."/>
            <person name="Nadendla S."/>
            <person name="Nandy P."/>
            <person name="Geyer C."/>
            <person name="Yan Y."/>
            <person name="Sichtig H."/>
        </authorList>
    </citation>
    <scope>NUCLEOTIDE SEQUENCE</scope>
    <source>
        <strain evidence="1">FDAARGOS_618</strain>
    </source>
</reference>
<dbReference type="InterPro" id="IPR004195">
    <property type="entry name" value="Head_decoration_D"/>
</dbReference>
<dbReference type="EMBL" id="JABRWM010000006">
    <property type="protein sequence ID" value="NRF21567.1"/>
    <property type="molecule type" value="Genomic_DNA"/>
</dbReference>
<protein>
    <submittedName>
        <fullName evidence="1">Head decoration protein</fullName>
    </submittedName>
</protein>
<dbReference type="Pfam" id="PF02924">
    <property type="entry name" value="HDPD"/>
    <property type="match status" value="1"/>
</dbReference>
<organism evidence="1 2">
    <name type="scientific">Agrobacterium pusense</name>
    <dbReference type="NCBI Taxonomy" id="648995"/>
    <lineage>
        <taxon>Bacteria</taxon>
        <taxon>Pseudomonadati</taxon>
        <taxon>Pseudomonadota</taxon>
        <taxon>Alphaproteobacteria</taxon>
        <taxon>Hyphomicrobiales</taxon>
        <taxon>Rhizobiaceae</taxon>
        <taxon>Rhizobium/Agrobacterium group</taxon>
        <taxon>Agrobacterium</taxon>
    </lineage>
</organism>